<feature type="compositionally biased region" description="Polar residues" evidence="1">
    <location>
        <begin position="1"/>
        <end position="22"/>
    </location>
</feature>
<keyword evidence="3" id="KW-1185">Reference proteome</keyword>
<protein>
    <submittedName>
        <fullName evidence="2">Uncharacterized protein</fullName>
    </submittedName>
</protein>
<dbReference type="AlphaFoldDB" id="L8WHM6"/>
<dbReference type="EMBL" id="AFRT01003929">
    <property type="protein sequence ID" value="ELU36222.1"/>
    <property type="molecule type" value="Genomic_DNA"/>
</dbReference>
<gene>
    <name evidence="2" type="ORF">AG1IA_09747</name>
</gene>
<sequence length="73" mass="8512">MRKPFTVTSDSKPSRLTPQSFSGAIRYQTRKKRDEPAQESTTPDKWDPTLRRRQEASAPILCGYFCYTFYSQT</sequence>
<organism evidence="2 3">
    <name type="scientific">Thanatephorus cucumeris (strain AG1-IA)</name>
    <name type="common">Rice sheath blight fungus</name>
    <name type="synonym">Rhizoctonia solani</name>
    <dbReference type="NCBI Taxonomy" id="983506"/>
    <lineage>
        <taxon>Eukaryota</taxon>
        <taxon>Fungi</taxon>
        <taxon>Dikarya</taxon>
        <taxon>Basidiomycota</taxon>
        <taxon>Agaricomycotina</taxon>
        <taxon>Agaricomycetes</taxon>
        <taxon>Cantharellales</taxon>
        <taxon>Ceratobasidiaceae</taxon>
        <taxon>Rhizoctonia</taxon>
        <taxon>Rhizoctonia solani AG-1</taxon>
    </lineage>
</organism>
<evidence type="ECO:0000313" key="2">
    <source>
        <dbReference type="EMBL" id="ELU36222.1"/>
    </source>
</evidence>
<name>L8WHM6_THACA</name>
<accession>L8WHM6</accession>
<dbReference type="Proteomes" id="UP000011668">
    <property type="component" value="Unassembled WGS sequence"/>
</dbReference>
<feature type="region of interest" description="Disordered" evidence="1">
    <location>
        <begin position="1"/>
        <end position="52"/>
    </location>
</feature>
<feature type="compositionally biased region" description="Basic and acidic residues" evidence="1">
    <location>
        <begin position="32"/>
        <end position="52"/>
    </location>
</feature>
<reference evidence="2 3" key="1">
    <citation type="journal article" date="2013" name="Nat. Commun.">
        <title>The evolution and pathogenic mechanisms of the rice sheath blight pathogen.</title>
        <authorList>
            <person name="Zheng A."/>
            <person name="Lin R."/>
            <person name="Xu L."/>
            <person name="Qin P."/>
            <person name="Tang C."/>
            <person name="Ai P."/>
            <person name="Zhang D."/>
            <person name="Liu Y."/>
            <person name="Sun Z."/>
            <person name="Feng H."/>
            <person name="Wang Y."/>
            <person name="Chen Y."/>
            <person name="Liang X."/>
            <person name="Fu R."/>
            <person name="Li Q."/>
            <person name="Zhang J."/>
            <person name="Yu X."/>
            <person name="Xie Z."/>
            <person name="Ding L."/>
            <person name="Guan P."/>
            <person name="Tang J."/>
            <person name="Liang Y."/>
            <person name="Wang S."/>
            <person name="Deng Q."/>
            <person name="Li S."/>
            <person name="Zhu J."/>
            <person name="Wang L."/>
            <person name="Liu H."/>
            <person name="Li P."/>
        </authorList>
    </citation>
    <scope>NUCLEOTIDE SEQUENCE [LARGE SCALE GENOMIC DNA]</scope>
    <source>
        <strain evidence="3">AG-1 IA</strain>
    </source>
</reference>
<dbReference type="HOGENOM" id="CLU_2706511_0_0_1"/>
<comment type="caution">
    <text evidence="2">The sequence shown here is derived from an EMBL/GenBank/DDBJ whole genome shotgun (WGS) entry which is preliminary data.</text>
</comment>
<evidence type="ECO:0000313" key="3">
    <source>
        <dbReference type="Proteomes" id="UP000011668"/>
    </source>
</evidence>
<evidence type="ECO:0000256" key="1">
    <source>
        <dbReference type="SAM" id="MobiDB-lite"/>
    </source>
</evidence>
<proteinExistence type="predicted"/>